<name>A0ABT1SPD4_9FIRM</name>
<evidence type="ECO:0000256" key="2">
    <source>
        <dbReference type="ARBA" id="ARBA00022485"/>
    </source>
</evidence>
<dbReference type="Gene3D" id="3.20.20.70">
    <property type="entry name" value="Aldolase class I"/>
    <property type="match status" value="1"/>
</dbReference>
<accession>A0ABT1SPD4</accession>
<keyword evidence="10" id="KW-1185">Reference proteome</keyword>
<dbReference type="InterPro" id="IPR007197">
    <property type="entry name" value="rSAM"/>
</dbReference>
<evidence type="ECO:0000256" key="4">
    <source>
        <dbReference type="ARBA" id="ARBA00022723"/>
    </source>
</evidence>
<organism evidence="9 10">
    <name type="scientific">Massilicoli timonensis</name>
    <dbReference type="NCBI Taxonomy" id="2015901"/>
    <lineage>
        <taxon>Bacteria</taxon>
        <taxon>Bacillati</taxon>
        <taxon>Bacillota</taxon>
        <taxon>Erysipelotrichia</taxon>
        <taxon>Erysipelotrichales</taxon>
        <taxon>Erysipelotrichaceae</taxon>
        <taxon>Massilicoli</taxon>
    </lineage>
</organism>
<evidence type="ECO:0000259" key="8">
    <source>
        <dbReference type="PROSITE" id="PS51918"/>
    </source>
</evidence>
<dbReference type="InterPro" id="IPR023867">
    <property type="entry name" value="Sulphatase_maturase_rSAM"/>
</dbReference>
<dbReference type="EMBL" id="JANGCH010000017">
    <property type="protein sequence ID" value="MCQ5122530.1"/>
    <property type="molecule type" value="Genomic_DNA"/>
</dbReference>
<comment type="caution">
    <text evidence="9">The sequence shown here is derived from an EMBL/GenBank/DDBJ whole genome shotgun (WGS) entry which is preliminary data.</text>
</comment>
<dbReference type="SUPFAM" id="SSF102114">
    <property type="entry name" value="Radical SAM enzymes"/>
    <property type="match status" value="1"/>
</dbReference>
<dbReference type="PANTHER" id="PTHR43273">
    <property type="entry name" value="ANAEROBIC SULFATASE-MATURATING ENZYME HOMOLOG ASLB-RELATED"/>
    <property type="match status" value="1"/>
</dbReference>
<dbReference type="CDD" id="cd01335">
    <property type="entry name" value="Radical_SAM"/>
    <property type="match status" value="1"/>
</dbReference>
<dbReference type="Proteomes" id="UP001524435">
    <property type="component" value="Unassembled WGS sequence"/>
</dbReference>
<dbReference type="SFLD" id="SFLDG01067">
    <property type="entry name" value="SPASM/twitch_domain_containing"/>
    <property type="match status" value="1"/>
</dbReference>
<dbReference type="InterPro" id="IPR058240">
    <property type="entry name" value="rSAM_sf"/>
</dbReference>
<keyword evidence="4" id="KW-0479">Metal-binding</keyword>
<keyword evidence="2" id="KW-0004">4Fe-4S</keyword>
<evidence type="ECO:0000313" key="9">
    <source>
        <dbReference type="EMBL" id="MCQ5122530.1"/>
    </source>
</evidence>
<protein>
    <submittedName>
        <fullName evidence="9">Radical SAM protein</fullName>
    </submittedName>
</protein>
<comment type="similarity">
    <text evidence="7">Belongs to the radical SAM superfamily. Anaerobic sulfatase-maturating enzyme family.</text>
</comment>
<feature type="domain" description="Radical SAM core" evidence="8">
    <location>
        <begin position="79"/>
        <end position="308"/>
    </location>
</feature>
<evidence type="ECO:0000256" key="5">
    <source>
        <dbReference type="ARBA" id="ARBA00023004"/>
    </source>
</evidence>
<dbReference type="PROSITE" id="PS01305">
    <property type="entry name" value="MOAA_NIFB_PQQE"/>
    <property type="match status" value="1"/>
</dbReference>
<sequence length="466" mass="54179">MQTRPFIQLFKTTSHYYFYDAYVNQISELSAAGYQYLKEHQMIDCFYNEEIAQLYKEGFLHENPILTFQHPATDFVEDLTTRKAGTLVLQITQNCNLRCSYCPYSQSGEKHRHHTNQNMSWETAKKAVDFYYDKSIDADTANISFYGGEPLLQFSLMKAVVAYSKKKFEGKKCVFSITTNATLLTKEIADFLITNEFRLAISLDGDKESNDRNRKFVSQKGSVFEKVIETLQYFYENAPEFAKKINLSMVIDQRKDLKGFLHLFREYPFLNHMQVSVSLIEDDYLENEVKESKAFYEEFSYYRFLSYLSVISPLDFTEDLKFFVSMKESYKKLVLPFQASAIGKTAIPSGQCIPGNTKVMVTVQGKLFPCEKVSERREDYCIGTLDTGYDYEKIREILNFSRYTFALCRNCPAFRECTLCFKTHGAGGFSSTATKMKYCALCKQNFVEDLRVRMYFKEMADWKGRG</sequence>
<evidence type="ECO:0000313" key="10">
    <source>
        <dbReference type="Proteomes" id="UP001524435"/>
    </source>
</evidence>
<dbReference type="SFLD" id="SFLDG01386">
    <property type="entry name" value="main_SPASM_domain-containing"/>
    <property type="match status" value="1"/>
</dbReference>
<evidence type="ECO:0000256" key="7">
    <source>
        <dbReference type="ARBA" id="ARBA00023601"/>
    </source>
</evidence>
<dbReference type="InterPro" id="IPR013785">
    <property type="entry name" value="Aldolase_TIM"/>
</dbReference>
<reference evidence="9 10" key="1">
    <citation type="submission" date="2022-06" db="EMBL/GenBank/DDBJ databases">
        <title>Isolation of gut microbiota from human fecal samples.</title>
        <authorList>
            <person name="Pamer E.G."/>
            <person name="Barat B."/>
            <person name="Waligurski E."/>
            <person name="Medina S."/>
            <person name="Paddock L."/>
            <person name="Mostad J."/>
        </authorList>
    </citation>
    <scope>NUCLEOTIDE SEQUENCE [LARGE SCALE GENOMIC DNA]</scope>
    <source>
        <strain evidence="9 10">DFI.6.1</strain>
    </source>
</reference>
<evidence type="ECO:0000256" key="6">
    <source>
        <dbReference type="ARBA" id="ARBA00023014"/>
    </source>
</evidence>
<dbReference type="InterPro" id="IPR000385">
    <property type="entry name" value="MoaA_NifB_PqqE_Fe-S-bd_CS"/>
</dbReference>
<keyword evidence="3" id="KW-0949">S-adenosyl-L-methionine</keyword>
<dbReference type="RefSeq" id="WP_256198276.1">
    <property type="nucleotide sequence ID" value="NZ_CANTYB010000010.1"/>
</dbReference>
<evidence type="ECO:0000256" key="3">
    <source>
        <dbReference type="ARBA" id="ARBA00022691"/>
    </source>
</evidence>
<gene>
    <name evidence="9" type="ORF">NE663_09700</name>
</gene>
<keyword evidence="5" id="KW-0408">Iron</keyword>
<dbReference type="PROSITE" id="PS51918">
    <property type="entry name" value="RADICAL_SAM"/>
    <property type="match status" value="1"/>
</dbReference>
<dbReference type="SFLD" id="SFLDG01384">
    <property type="entry name" value="thioether_bond_formation_requi"/>
    <property type="match status" value="1"/>
</dbReference>
<evidence type="ECO:0000256" key="1">
    <source>
        <dbReference type="ARBA" id="ARBA00001966"/>
    </source>
</evidence>
<dbReference type="Pfam" id="PF04055">
    <property type="entry name" value="Radical_SAM"/>
    <property type="match status" value="1"/>
</dbReference>
<dbReference type="PANTHER" id="PTHR43273:SF3">
    <property type="entry name" value="ANAEROBIC SULFATASE-MATURATING ENZYME HOMOLOG ASLB-RELATED"/>
    <property type="match status" value="1"/>
</dbReference>
<proteinExistence type="inferred from homology"/>
<keyword evidence="6" id="KW-0411">Iron-sulfur</keyword>
<dbReference type="SFLD" id="SFLDS00029">
    <property type="entry name" value="Radical_SAM"/>
    <property type="match status" value="1"/>
</dbReference>
<comment type="cofactor">
    <cofactor evidence="1">
        <name>[4Fe-4S] cluster</name>
        <dbReference type="ChEBI" id="CHEBI:49883"/>
    </cofactor>
</comment>